<dbReference type="InterPro" id="IPR025724">
    <property type="entry name" value="GAG-pre-integrase_dom"/>
</dbReference>
<feature type="domain" description="GAG-pre-integrase" evidence="3">
    <location>
        <begin position="108"/>
        <end position="157"/>
    </location>
</feature>
<dbReference type="PANTHER" id="PTHR42648">
    <property type="entry name" value="TRANSPOSASE, PUTATIVE-RELATED"/>
    <property type="match status" value="1"/>
</dbReference>
<evidence type="ECO:0000313" key="5">
    <source>
        <dbReference type="EMBL" id="KAJ4956518.1"/>
    </source>
</evidence>
<evidence type="ECO:0000313" key="6">
    <source>
        <dbReference type="Proteomes" id="UP001141806"/>
    </source>
</evidence>
<sequence>MTGDERKFVSKDDYKGKRFVFIANNAKLPIAHVSSLVLQDVFHVPNMKKNLISVSQLTKSGGYVIFGPDVVMVYETVHITGYPYMQGRRCDSIYVMIAQEAYVDRTRQHETTDLWHARLAHVGFTKLKVMMQRKLVRGLLELEVRSDTVCSGCQYGKAHQLPYVESKFQAKMPLELVHLHVFGKVATKSIGGDNGGSLIEDEGPRRSKCVPKPNPRRNKHSTCQCRSSFSHEEARRATSFLGLELEQDDQGIFLGQQKYAKDLLVCFGMSKSNISISPMEVNAKLCTDEEEDVKDPIRFKDLLRVLDKGFALRGSVEVHRQLHPVDQEIHCEEEA</sequence>
<feature type="compositionally biased region" description="Basic residues" evidence="2">
    <location>
        <begin position="206"/>
        <end position="220"/>
    </location>
</feature>
<organism evidence="5 6">
    <name type="scientific">Protea cynaroides</name>
    <dbReference type="NCBI Taxonomy" id="273540"/>
    <lineage>
        <taxon>Eukaryota</taxon>
        <taxon>Viridiplantae</taxon>
        <taxon>Streptophyta</taxon>
        <taxon>Embryophyta</taxon>
        <taxon>Tracheophyta</taxon>
        <taxon>Spermatophyta</taxon>
        <taxon>Magnoliopsida</taxon>
        <taxon>Proteales</taxon>
        <taxon>Proteaceae</taxon>
        <taxon>Protea</taxon>
    </lineage>
</organism>
<keyword evidence="6" id="KW-1185">Reference proteome</keyword>
<dbReference type="GO" id="GO:0008233">
    <property type="term" value="F:peptidase activity"/>
    <property type="evidence" value="ECO:0007669"/>
    <property type="project" value="UniProtKB-KW"/>
</dbReference>
<gene>
    <name evidence="5" type="ORF">NE237_013301</name>
</gene>
<dbReference type="InterPro" id="IPR054722">
    <property type="entry name" value="PolX-like_BBD"/>
</dbReference>
<protein>
    <recommendedName>
        <fullName evidence="7">GAG-pre-integrase domain-containing protein</fullName>
    </recommendedName>
</protein>
<dbReference type="EMBL" id="JAMYWD010000011">
    <property type="protein sequence ID" value="KAJ4956518.1"/>
    <property type="molecule type" value="Genomic_DNA"/>
</dbReference>
<dbReference type="InterPro" id="IPR039537">
    <property type="entry name" value="Retrotran_Ty1/copia-like"/>
</dbReference>
<keyword evidence="1" id="KW-0645">Protease</keyword>
<proteinExistence type="predicted"/>
<evidence type="ECO:0000259" key="4">
    <source>
        <dbReference type="Pfam" id="PF22936"/>
    </source>
</evidence>
<keyword evidence="1" id="KW-0378">Hydrolase</keyword>
<dbReference type="OrthoDB" id="1626798at2759"/>
<evidence type="ECO:0000256" key="2">
    <source>
        <dbReference type="SAM" id="MobiDB-lite"/>
    </source>
</evidence>
<dbReference type="Pfam" id="PF13976">
    <property type="entry name" value="gag_pre-integrs"/>
    <property type="match status" value="1"/>
</dbReference>
<evidence type="ECO:0000259" key="3">
    <source>
        <dbReference type="Pfam" id="PF13976"/>
    </source>
</evidence>
<feature type="domain" description="Retrovirus-related Pol polyprotein from transposon TNT 1-94-like beta-barrel" evidence="4">
    <location>
        <begin position="34"/>
        <end position="61"/>
    </location>
</feature>
<name>A0A9Q0GZ25_9MAGN</name>
<evidence type="ECO:0000256" key="1">
    <source>
        <dbReference type="ARBA" id="ARBA00022670"/>
    </source>
</evidence>
<accession>A0A9Q0GZ25</accession>
<feature type="region of interest" description="Disordered" evidence="2">
    <location>
        <begin position="196"/>
        <end position="222"/>
    </location>
</feature>
<dbReference type="PANTHER" id="PTHR42648:SF18">
    <property type="entry name" value="RETROTRANSPOSON, UNCLASSIFIED-LIKE PROTEIN"/>
    <property type="match status" value="1"/>
</dbReference>
<dbReference type="Proteomes" id="UP001141806">
    <property type="component" value="Unassembled WGS sequence"/>
</dbReference>
<dbReference type="Pfam" id="PF22936">
    <property type="entry name" value="Pol_BBD"/>
    <property type="match status" value="1"/>
</dbReference>
<dbReference type="AlphaFoldDB" id="A0A9Q0GZ25"/>
<comment type="caution">
    <text evidence="5">The sequence shown here is derived from an EMBL/GenBank/DDBJ whole genome shotgun (WGS) entry which is preliminary data.</text>
</comment>
<evidence type="ECO:0008006" key="7">
    <source>
        <dbReference type="Google" id="ProtNLM"/>
    </source>
</evidence>
<dbReference type="GO" id="GO:0006508">
    <property type="term" value="P:proteolysis"/>
    <property type="evidence" value="ECO:0007669"/>
    <property type="project" value="UniProtKB-KW"/>
</dbReference>
<reference evidence="5" key="1">
    <citation type="journal article" date="2023" name="Plant J.">
        <title>The genome of the king protea, Protea cynaroides.</title>
        <authorList>
            <person name="Chang J."/>
            <person name="Duong T.A."/>
            <person name="Schoeman C."/>
            <person name="Ma X."/>
            <person name="Roodt D."/>
            <person name="Barker N."/>
            <person name="Li Z."/>
            <person name="Van de Peer Y."/>
            <person name="Mizrachi E."/>
        </authorList>
    </citation>
    <scope>NUCLEOTIDE SEQUENCE</scope>
    <source>
        <tissue evidence="5">Young leaves</tissue>
    </source>
</reference>